<dbReference type="Proteomes" id="UP000054653">
    <property type="component" value="Unassembled WGS sequence"/>
</dbReference>
<dbReference type="EMBL" id="JYDI01000525">
    <property type="protein sequence ID" value="KRY44622.1"/>
    <property type="molecule type" value="Genomic_DNA"/>
</dbReference>
<comment type="caution">
    <text evidence="1">The sequence shown here is derived from an EMBL/GenBank/DDBJ whole genome shotgun (WGS) entry which is preliminary data.</text>
</comment>
<organism evidence="1 2">
    <name type="scientific">Trichinella britovi</name>
    <name type="common">Parasitic roundworm</name>
    <dbReference type="NCBI Taxonomy" id="45882"/>
    <lineage>
        <taxon>Eukaryota</taxon>
        <taxon>Metazoa</taxon>
        <taxon>Ecdysozoa</taxon>
        <taxon>Nematoda</taxon>
        <taxon>Enoplea</taxon>
        <taxon>Dorylaimia</taxon>
        <taxon>Trichinellida</taxon>
        <taxon>Trichinellidae</taxon>
        <taxon>Trichinella</taxon>
    </lineage>
</organism>
<keyword evidence="2" id="KW-1185">Reference proteome</keyword>
<sequence>MIFKLSIFHIFDNVQNSDSKTDLDYNETQCYFFLLCSTEISFTSNIPSYTDYHAKLSVLIYQHLNMNMRTFPLLVTIK</sequence>
<evidence type="ECO:0000313" key="1">
    <source>
        <dbReference type="EMBL" id="KRY44622.1"/>
    </source>
</evidence>
<dbReference type="AlphaFoldDB" id="A0A0V1C6J5"/>
<proteinExistence type="predicted"/>
<protein>
    <submittedName>
        <fullName evidence="1">Uncharacterized protein</fullName>
    </submittedName>
</protein>
<gene>
    <name evidence="1" type="ORF">T03_5843</name>
</gene>
<evidence type="ECO:0000313" key="2">
    <source>
        <dbReference type="Proteomes" id="UP000054653"/>
    </source>
</evidence>
<reference evidence="1 2" key="1">
    <citation type="submission" date="2015-01" db="EMBL/GenBank/DDBJ databases">
        <title>Evolution of Trichinella species and genotypes.</title>
        <authorList>
            <person name="Korhonen P.K."/>
            <person name="Edoardo P."/>
            <person name="Giuseppe L.R."/>
            <person name="Gasser R.B."/>
        </authorList>
    </citation>
    <scope>NUCLEOTIDE SEQUENCE [LARGE SCALE GENOMIC DNA]</scope>
    <source>
        <strain evidence="1">ISS120</strain>
    </source>
</reference>
<name>A0A0V1C6J5_TRIBR</name>
<accession>A0A0V1C6J5</accession>